<keyword evidence="4" id="KW-1185">Reference proteome</keyword>
<dbReference type="HOGENOM" id="CLU_176022_4_1_5"/>
<feature type="transmembrane region" description="Helical" evidence="1">
    <location>
        <begin position="20"/>
        <end position="37"/>
    </location>
</feature>
<evidence type="ECO:0000313" key="4">
    <source>
        <dbReference type="Proteomes" id="UP000006833"/>
    </source>
</evidence>
<dbReference type="Proteomes" id="UP000006833">
    <property type="component" value="Plasmid pDSHI02"/>
</dbReference>
<reference evidence="4" key="1">
    <citation type="journal article" date="2010" name="ISME J.">
        <title>The complete genome sequence of the algal symbiont Dinoroseobacter shibae: a hitchhiker's guide to life in the sea.</title>
        <authorList>
            <person name="Wagner-Dobler I."/>
            <person name="Ballhausen B."/>
            <person name="Berger M."/>
            <person name="Brinkhoff T."/>
            <person name="Buchholz I."/>
            <person name="Bunk B."/>
            <person name="Cypionka H."/>
            <person name="Daniel R."/>
            <person name="Drepper T."/>
            <person name="Gerdts G."/>
            <person name="Hahnke S."/>
            <person name="Han C."/>
            <person name="Jahn D."/>
            <person name="Kalhoefer D."/>
            <person name="Kiss H."/>
            <person name="Klenk H.P."/>
            <person name="Kyrpides N."/>
            <person name="Liebl W."/>
            <person name="Liesegang H."/>
            <person name="Meincke L."/>
            <person name="Pati A."/>
            <person name="Petersen J."/>
            <person name="Piekarski T."/>
            <person name="Pommerenke C."/>
            <person name="Pradella S."/>
            <person name="Pukall R."/>
            <person name="Rabus R."/>
            <person name="Stackebrandt E."/>
            <person name="Thole S."/>
            <person name="Thompson L."/>
            <person name="Tielen P."/>
            <person name="Tomasch J."/>
            <person name="von Jan M."/>
            <person name="Wanphrut N."/>
            <person name="Wichels A."/>
            <person name="Zech H."/>
            <person name="Simon M."/>
        </authorList>
    </citation>
    <scope>NUCLEOTIDE SEQUENCE [LARGE SCALE GENOMIC DNA]</scope>
    <source>
        <strain evidence="4">DSM 16493 / NCIMB 14021 / DFL 12</strain>
        <plasmid evidence="4">Plasmid pDSHI02</plasmid>
    </source>
</reference>
<keyword evidence="1" id="KW-0472">Membrane</keyword>
<evidence type="ECO:0000256" key="1">
    <source>
        <dbReference type="SAM" id="Phobius"/>
    </source>
</evidence>
<gene>
    <name evidence="3" type="ordered locus">Dshi_3929</name>
</gene>
<dbReference type="EMBL" id="CP000832">
    <property type="protein sequence ID" value="ABV95657.1"/>
    <property type="molecule type" value="Genomic_DNA"/>
</dbReference>
<organism evidence="3 4">
    <name type="scientific">Dinoroseobacter shibae (strain DSM 16493 / NCIMB 14021 / DFL 12)</name>
    <dbReference type="NCBI Taxonomy" id="398580"/>
    <lineage>
        <taxon>Bacteria</taxon>
        <taxon>Pseudomonadati</taxon>
        <taxon>Pseudomonadota</taxon>
        <taxon>Alphaproteobacteria</taxon>
        <taxon>Rhodobacterales</taxon>
        <taxon>Roseobacteraceae</taxon>
        <taxon>Dinoroseobacter</taxon>
    </lineage>
</organism>
<keyword evidence="3" id="KW-0614">Plasmid</keyword>
<dbReference type="KEGG" id="dsh:Dshi_3929"/>
<keyword evidence="1" id="KW-1133">Transmembrane helix</keyword>
<proteinExistence type="predicted"/>
<dbReference type="Pfam" id="PF11127">
    <property type="entry name" value="YgaP-like_TM"/>
    <property type="match status" value="1"/>
</dbReference>
<geneLocation type="plasmid" evidence="3 4">
    <name>pDSHI02</name>
</geneLocation>
<keyword evidence="1" id="KW-0812">Transmembrane</keyword>
<dbReference type="InterPro" id="IPR021309">
    <property type="entry name" value="YgaP-like_TM"/>
</dbReference>
<protein>
    <recommendedName>
        <fullName evidence="2">Inner membrane protein YgaP-like transmembrane domain-containing protein</fullName>
    </recommendedName>
</protein>
<dbReference type="AlphaFoldDB" id="A8LTU0"/>
<name>A8LTU0_DINSH</name>
<evidence type="ECO:0000259" key="2">
    <source>
        <dbReference type="Pfam" id="PF11127"/>
    </source>
</evidence>
<evidence type="ECO:0000313" key="3">
    <source>
        <dbReference type="EMBL" id="ABV95657.1"/>
    </source>
</evidence>
<accession>A8LTU0</accession>
<sequence length="73" mass="7934">MTMYEERLGRIGAWDRALRVALSFVLLGFALFCPFARDLGPVAVWGSGVVGAVVLATALLGWCPIYHLLGRGR</sequence>
<feature type="transmembrane region" description="Helical" evidence="1">
    <location>
        <begin position="43"/>
        <end position="69"/>
    </location>
</feature>
<feature type="domain" description="Inner membrane protein YgaP-like transmembrane" evidence="2">
    <location>
        <begin position="11"/>
        <end position="71"/>
    </location>
</feature>
<dbReference type="RefSeq" id="WP_012187315.1">
    <property type="nucleotide sequence ID" value="NC_009956.1"/>
</dbReference>